<keyword evidence="5" id="KW-1185">Reference proteome</keyword>
<gene>
    <name evidence="4" type="ORF">LNN31_09755</name>
</gene>
<dbReference type="Gene3D" id="2.30.30.110">
    <property type="match status" value="1"/>
</dbReference>
<evidence type="ECO:0000256" key="2">
    <source>
        <dbReference type="ARBA" id="ARBA00022649"/>
    </source>
</evidence>
<proteinExistence type="inferred from homology"/>
<name>A0ABY6H9C4_9FIRM</name>
<keyword evidence="3" id="KW-0255">Endonuclease</keyword>
<keyword evidence="3" id="KW-0540">Nuclease</keyword>
<keyword evidence="3" id="KW-0378">Hydrolase</keyword>
<protein>
    <recommendedName>
        <fullName evidence="3">mRNA interferase</fullName>
        <ecNumber evidence="3">3.1.-.-</ecNumber>
    </recommendedName>
</protein>
<dbReference type="EC" id="3.1.-.-" evidence="3"/>
<dbReference type="InterPro" id="IPR011067">
    <property type="entry name" value="Plasmid_toxin/cell-grow_inhib"/>
</dbReference>
<comment type="similarity">
    <text evidence="1 3">Belongs to the PemK/MazF family.</text>
</comment>
<evidence type="ECO:0000313" key="5">
    <source>
        <dbReference type="Proteomes" id="UP001163550"/>
    </source>
</evidence>
<dbReference type="RefSeq" id="WP_263992344.1">
    <property type="nucleotide sequence ID" value="NZ_CP087994.1"/>
</dbReference>
<keyword evidence="2" id="KW-1277">Toxin-antitoxin system</keyword>
<dbReference type="PIRSF" id="PIRSF033490">
    <property type="entry name" value="MazF"/>
    <property type="match status" value="1"/>
</dbReference>
<reference evidence="4" key="1">
    <citation type="submission" date="2021-11" db="EMBL/GenBank/DDBJ databases">
        <title>Isoprene-degrading acetogen.</title>
        <authorList>
            <person name="Yang Y."/>
            <person name="Jin H."/>
            <person name="Yan J."/>
        </authorList>
    </citation>
    <scope>NUCLEOTIDE SEQUENCE</scope>
    <source>
        <strain evidence="4">Berkeley</strain>
    </source>
</reference>
<dbReference type="Pfam" id="PF02452">
    <property type="entry name" value="PemK_toxin"/>
    <property type="match status" value="1"/>
</dbReference>
<organism evidence="4 5">
    <name type="scientific">Acetobacterium wieringae</name>
    <dbReference type="NCBI Taxonomy" id="52694"/>
    <lineage>
        <taxon>Bacteria</taxon>
        <taxon>Bacillati</taxon>
        <taxon>Bacillota</taxon>
        <taxon>Clostridia</taxon>
        <taxon>Eubacteriales</taxon>
        <taxon>Eubacteriaceae</taxon>
        <taxon>Acetobacterium</taxon>
    </lineage>
</organism>
<dbReference type="PANTHER" id="PTHR33988">
    <property type="entry name" value="ENDORIBONUCLEASE MAZF-RELATED"/>
    <property type="match status" value="1"/>
</dbReference>
<comment type="function">
    <text evidence="3">Toxic component of a type II toxin-antitoxin (TA) system.</text>
</comment>
<evidence type="ECO:0000256" key="1">
    <source>
        <dbReference type="ARBA" id="ARBA00007521"/>
    </source>
</evidence>
<sequence>MDNCIVRGDIFYANLNNRIGSEQRGYRPVLVIQNNIGNRFSPTVIVAVITGKSHYKARLPTHCLLKYPCELSDPSMILLEQIITIDKKRLKRYVGRISEEEIFYVNKALTISVGLKGL</sequence>
<accession>A0ABY6H9C4</accession>
<dbReference type="EMBL" id="CP087994">
    <property type="protein sequence ID" value="UYO61071.1"/>
    <property type="molecule type" value="Genomic_DNA"/>
</dbReference>
<dbReference type="Proteomes" id="UP001163550">
    <property type="component" value="Chromosome"/>
</dbReference>
<dbReference type="SUPFAM" id="SSF50118">
    <property type="entry name" value="Cell growth inhibitor/plasmid maintenance toxic component"/>
    <property type="match status" value="1"/>
</dbReference>
<evidence type="ECO:0000313" key="4">
    <source>
        <dbReference type="EMBL" id="UYO61071.1"/>
    </source>
</evidence>
<dbReference type="PANTHER" id="PTHR33988:SF2">
    <property type="entry name" value="ENDORIBONUCLEASE MAZF"/>
    <property type="match status" value="1"/>
</dbReference>
<evidence type="ECO:0000256" key="3">
    <source>
        <dbReference type="PIRNR" id="PIRNR033490"/>
    </source>
</evidence>
<dbReference type="InterPro" id="IPR003477">
    <property type="entry name" value="PemK-like"/>
</dbReference>